<keyword evidence="3" id="KW-1133">Transmembrane helix</keyword>
<dbReference type="Pfam" id="PF04888">
    <property type="entry name" value="SseC"/>
    <property type="match status" value="1"/>
</dbReference>
<keyword evidence="3" id="KW-0812">Transmembrane</keyword>
<feature type="domain" description="Translocator protein BipB-like C-terminal" evidence="4">
    <location>
        <begin position="73"/>
        <end position="352"/>
    </location>
</feature>
<proteinExistence type="predicted"/>
<keyword evidence="1" id="KW-0175">Coiled coil</keyword>
<dbReference type="InterPro" id="IPR006972">
    <property type="entry name" value="BipB-like_C"/>
</dbReference>
<sequence length="360" mass="36393">MAIDRLPNPSVAPGYTPGVDGVAAGEHSKKGAPRQVEASIPSDTSKTVQSKPPLPVPVKGLAGVSLETLVDSISEKERRQGIKGSIDQVKSSSKNRMELLEKRVKELEKAAKKSKVSGWLKALKWIGIILGAVVAAAAVVATGGAASAVVMGVVAGIALCNEIASEASGGKVSLGAGLTALLKECGVPDKIANILGPVLVGVAMLAASIGAGAAGVIASRAASTAATVGANAAKVASQTAATASKVASTASRVASVLKRAMVALHNASKWTNLAQGAVSVSSGSLGIADSVQKYEAALAQIKTIKIDALLEKLRAMDEQELDHINKMMDVLNDTLKSVKQIVDKGNESMATIVGGTPAMA</sequence>
<evidence type="ECO:0000256" key="1">
    <source>
        <dbReference type="SAM" id="Coils"/>
    </source>
</evidence>
<name>A0A1N6I9A1_9BACT</name>
<feature type="compositionally biased region" description="Polar residues" evidence="2">
    <location>
        <begin position="41"/>
        <end position="50"/>
    </location>
</feature>
<evidence type="ECO:0000259" key="4">
    <source>
        <dbReference type="Pfam" id="PF04888"/>
    </source>
</evidence>
<dbReference type="RefSeq" id="WP_074217311.1">
    <property type="nucleotide sequence ID" value="NZ_FSRG01000006.1"/>
</dbReference>
<evidence type="ECO:0000313" key="6">
    <source>
        <dbReference type="Proteomes" id="UP000184694"/>
    </source>
</evidence>
<reference evidence="6" key="1">
    <citation type="submission" date="2016-11" db="EMBL/GenBank/DDBJ databases">
        <authorList>
            <person name="Varghese N."/>
            <person name="Submissions S."/>
        </authorList>
    </citation>
    <scope>NUCLEOTIDE SEQUENCE [LARGE SCALE GENOMIC DNA]</scope>
    <source>
        <strain evidence="6">DSM 17456</strain>
    </source>
</reference>
<dbReference type="Proteomes" id="UP000184694">
    <property type="component" value="Unassembled WGS sequence"/>
</dbReference>
<dbReference type="OrthoDB" id="5465239at2"/>
<feature type="transmembrane region" description="Helical" evidence="3">
    <location>
        <begin position="125"/>
        <end position="158"/>
    </location>
</feature>
<organism evidence="5 6">
    <name type="scientific">Halodesulfovibrio marinisediminis DSM 17456</name>
    <dbReference type="NCBI Taxonomy" id="1121457"/>
    <lineage>
        <taxon>Bacteria</taxon>
        <taxon>Pseudomonadati</taxon>
        <taxon>Thermodesulfobacteriota</taxon>
        <taxon>Desulfovibrionia</taxon>
        <taxon>Desulfovibrionales</taxon>
        <taxon>Desulfovibrionaceae</taxon>
        <taxon>Halodesulfovibrio</taxon>
    </lineage>
</organism>
<gene>
    <name evidence="5" type="ORF">SAMN02745161_2540</name>
</gene>
<feature type="region of interest" description="Disordered" evidence="2">
    <location>
        <begin position="1"/>
        <end position="56"/>
    </location>
</feature>
<dbReference type="STRING" id="1121457.SAMN02745161_2540"/>
<protein>
    <submittedName>
        <fullName evidence="5">Secretion system effector C (SseC) like family protein</fullName>
    </submittedName>
</protein>
<evidence type="ECO:0000256" key="3">
    <source>
        <dbReference type="SAM" id="Phobius"/>
    </source>
</evidence>
<keyword evidence="6" id="KW-1185">Reference proteome</keyword>
<evidence type="ECO:0000256" key="2">
    <source>
        <dbReference type="SAM" id="MobiDB-lite"/>
    </source>
</evidence>
<accession>A0A1N6I9A1</accession>
<dbReference type="EMBL" id="FSRG01000006">
    <property type="protein sequence ID" value="SIO28597.1"/>
    <property type="molecule type" value="Genomic_DNA"/>
</dbReference>
<keyword evidence="3" id="KW-0472">Membrane</keyword>
<dbReference type="AlphaFoldDB" id="A0A1N6I9A1"/>
<evidence type="ECO:0000313" key="5">
    <source>
        <dbReference type="EMBL" id="SIO28597.1"/>
    </source>
</evidence>
<feature type="coiled-coil region" evidence="1">
    <location>
        <begin position="90"/>
        <end position="117"/>
    </location>
</feature>